<sequence>MISTTFDPKHPNDVAAVWFDTKRILAQATDTLASAEWQDSVFADTGLPGDLVVGPTSISGTRCTTILSSGTAGRSYYVTLRFEGASGQVWNRTFEIAVEQP</sequence>
<comment type="caution">
    <text evidence="1">The sequence shown here is derived from an EMBL/GenBank/DDBJ whole genome shotgun (WGS) entry which is preliminary data.</text>
</comment>
<dbReference type="Proteomes" id="UP001597237">
    <property type="component" value="Unassembled WGS sequence"/>
</dbReference>
<evidence type="ECO:0000313" key="2">
    <source>
        <dbReference type="Proteomes" id="UP001597237"/>
    </source>
</evidence>
<keyword evidence="2" id="KW-1185">Reference proteome</keyword>
<name>A0ABW4N6N2_9CAUL</name>
<gene>
    <name evidence="1" type="ORF">ACFSC0_20615</name>
</gene>
<evidence type="ECO:0000313" key="1">
    <source>
        <dbReference type="EMBL" id="MFD1785808.1"/>
    </source>
</evidence>
<organism evidence="1 2">
    <name type="scientific">Phenylobacterium terrae</name>
    <dbReference type="NCBI Taxonomy" id="2665495"/>
    <lineage>
        <taxon>Bacteria</taxon>
        <taxon>Pseudomonadati</taxon>
        <taxon>Pseudomonadota</taxon>
        <taxon>Alphaproteobacteria</taxon>
        <taxon>Caulobacterales</taxon>
        <taxon>Caulobacteraceae</taxon>
        <taxon>Phenylobacterium</taxon>
    </lineage>
</organism>
<proteinExistence type="predicted"/>
<accession>A0ABW4N6N2</accession>
<dbReference type="Pfam" id="PF23148">
    <property type="entry name" value="Gp77"/>
    <property type="match status" value="1"/>
</dbReference>
<reference evidence="2" key="1">
    <citation type="journal article" date="2019" name="Int. J. Syst. Evol. Microbiol.">
        <title>The Global Catalogue of Microorganisms (GCM) 10K type strain sequencing project: providing services to taxonomists for standard genome sequencing and annotation.</title>
        <authorList>
            <consortium name="The Broad Institute Genomics Platform"/>
            <consortium name="The Broad Institute Genome Sequencing Center for Infectious Disease"/>
            <person name="Wu L."/>
            <person name="Ma J."/>
        </authorList>
    </citation>
    <scope>NUCLEOTIDE SEQUENCE [LARGE SCALE GENOMIC DNA]</scope>
    <source>
        <strain evidence="2">DFY28</strain>
    </source>
</reference>
<dbReference type="EMBL" id="JBHUEY010000012">
    <property type="protein sequence ID" value="MFD1785808.1"/>
    <property type="molecule type" value="Genomic_DNA"/>
</dbReference>
<protein>
    <submittedName>
        <fullName evidence="1">Uncharacterized protein</fullName>
    </submittedName>
</protein>
<dbReference type="RefSeq" id="WP_377283387.1">
    <property type="nucleotide sequence ID" value="NZ_JBHRSI010000009.1"/>
</dbReference>
<dbReference type="InterPro" id="IPR056928">
    <property type="entry name" value="Gp77-like"/>
</dbReference>